<dbReference type="PANTHER" id="PTHR30614:SF20">
    <property type="entry name" value="GLUTAMINE TRANSPORT SYSTEM PERMEASE PROTEIN GLNP"/>
    <property type="match status" value="1"/>
</dbReference>
<accession>A0A2D6YIR9</accession>
<evidence type="ECO:0000256" key="8">
    <source>
        <dbReference type="ARBA" id="ARBA00023136"/>
    </source>
</evidence>
<feature type="transmembrane region" description="Helical" evidence="9">
    <location>
        <begin position="79"/>
        <end position="97"/>
    </location>
</feature>
<dbReference type="GO" id="GO:0006865">
    <property type="term" value="P:amino acid transport"/>
    <property type="evidence" value="ECO:0007669"/>
    <property type="project" value="UniProtKB-KW"/>
</dbReference>
<dbReference type="CDD" id="cd06261">
    <property type="entry name" value="TM_PBP2"/>
    <property type="match status" value="1"/>
</dbReference>
<name>A0A2D6YIR9_9DELT</name>
<dbReference type="GO" id="GO:0022857">
    <property type="term" value="F:transmembrane transporter activity"/>
    <property type="evidence" value="ECO:0007669"/>
    <property type="project" value="InterPro"/>
</dbReference>
<keyword evidence="6" id="KW-0029">Amino-acid transport</keyword>
<comment type="subcellular location">
    <subcellularLocation>
        <location evidence="1 9">Cell membrane</location>
        <topology evidence="1 9">Multi-pass membrane protein</topology>
    </subcellularLocation>
</comment>
<evidence type="ECO:0000313" key="12">
    <source>
        <dbReference type="Proteomes" id="UP000226525"/>
    </source>
</evidence>
<keyword evidence="3 9" id="KW-0813">Transport</keyword>
<dbReference type="InterPro" id="IPR035906">
    <property type="entry name" value="MetI-like_sf"/>
</dbReference>
<dbReference type="EMBL" id="NZEX01000073">
    <property type="protein sequence ID" value="MAH63044.1"/>
    <property type="molecule type" value="Genomic_DNA"/>
</dbReference>
<evidence type="ECO:0000256" key="1">
    <source>
        <dbReference type="ARBA" id="ARBA00004651"/>
    </source>
</evidence>
<dbReference type="InterPro" id="IPR043429">
    <property type="entry name" value="ArtM/GltK/GlnP/TcyL/YhdX-like"/>
</dbReference>
<dbReference type="SUPFAM" id="SSF161098">
    <property type="entry name" value="MetI-like"/>
    <property type="match status" value="1"/>
</dbReference>
<evidence type="ECO:0000259" key="10">
    <source>
        <dbReference type="PROSITE" id="PS50928"/>
    </source>
</evidence>
<evidence type="ECO:0000256" key="2">
    <source>
        <dbReference type="ARBA" id="ARBA00010072"/>
    </source>
</evidence>
<comment type="similarity">
    <text evidence="2">Belongs to the binding-protein-dependent transport system permease family. HisMQ subfamily.</text>
</comment>
<feature type="transmembrane region" description="Helical" evidence="9">
    <location>
        <begin position="185"/>
        <end position="207"/>
    </location>
</feature>
<evidence type="ECO:0000256" key="4">
    <source>
        <dbReference type="ARBA" id="ARBA00022475"/>
    </source>
</evidence>
<feature type="transmembrane region" description="Helical" evidence="9">
    <location>
        <begin position="118"/>
        <end position="136"/>
    </location>
</feature>
<keyword evidence="8 9" id="KW-0472">Membrane</keyword>
<dbReference type="GO" id="GO:0043190">
    <property type="term" value="C:ATP-binding cassette (ABC) transporter complex"/>
    <property type="evidence" value="ECO:0007669"/>
    <property type="project" value="InterPro"/>
</dbReference>
<dbReference type="PROSITE" id="PS50928">
    <property type="entry name" value="ABC_TM1"/>
    <property type="match status" value="1"/>
</dbReference>
<sequence length="271" mass="30942">MSELRKPPSRPVKWWNSRWLDVSQLVIFFGALIWFTLNGAAQMGYNWQWYRLPKYFWNVIDGELIWGPLMDGLFVTLEIGLYGIIITLLIGLTTAMLRMSQSWIGNVVAQVYLEAIRNTPLLVQMYVFYFVFAPILEIPRFWVGVLCISFFEGTFASEIIRAGILSVQRGQWEAGTSIGLSRWNIYRYIVLPQAVPLMLPPLTGVLINLIKHSAIVSVIAVFDLTTQGLDIIADTFMSFEIWLTVAAMYLGITIALSLLVSILEWKVRGRH</sequence>
<evidence type="ECO:0000256" key="9">
    <source>
        <dbReference type="RuleBase" id="RU363032"/>
    </source>
</evidence>
<feature type="transmembrane region" description="Helical" evidence="9">
    <location>
        <begin position="20"/>
        <end position="37"/>
    </location>
</feature>
<organism evidence="11 12">
    <name type="scientific">SAR324 cluster bacterium</name>
    <dbReference type="NCBI Taxonomy" id="2024889"/>
    <lineage>
        <taxon>Bacteria</taxon>
        <taxon>Deltaproteobacteria</taxon>
        <taxon>SAR324 cluster</taxon>
    </lineage>
</organism>
<evidence type="ECO:0000256" key="7">
    <source>
        <dbReference type="ARBA" id="ARBA00022989"/>
    </source>
</evidence>
<protein>
    <submittedName>
        <fullName evidence="11">Polar amino acid ABC transporter permease</fullName>
    </submittedName>
</protein>
<evidence type="ECO:0000256" key="5">
    <source>
        <dbReference type="ARBA" id="ARBA00022692"/>
    </source>
</evidence>
<dbReference type="AlphaFoldDB" id="A0A2D6YIR9"/>
<dbReference type="Proteomes" id="UP000226525">
    <property type="component" value="Unassembled WGS sequence"/>
</dbReference>
<comment type="caution">
    <text evidence="11">The sequence shown here is derived from an EMBL/GenBank/DDBJ whole genome shotgun (WGS) entry which is preliminary data.</text>
</comment>
<dbReference type="Gene3D" id="1.10.3720.10">
    <property type="entry name" value="MetI-like"/>
    <property type="match status" value="1"/>
</dbReference>
<feature type="transmembrane region" description="Helical" evidence="9">
    <location>
        <begin position="241"/>
        <end position="263"/>
    </location>
</feature>
<keyword evidence="7 9" id="KW-1133">Transmembrane helix</keyword>
<dbReference type="InterPro" id="IPR000515">
    <property type="entry name" value="MetI-like"/>
</dbReference>
<keyword evidence="4" id="KW-1003">Cell membrane</keyword>
<dbReference type="PANTHER" id="PTHR30614">
    <property type="entry name" value="MEMBRANE COMPONENT OF AMINO ACID ABC TRANSPORTER"/>
    <property type="match status" value="1"/>
</dbReference>
<evidence type="ECO:0000256" key="3">
    <source>
        <dbReference type="ARBA" id="ARBA00022448"/>
    </source>
</evidence>
<feature type="domain" description="ABC transmembrane type-1" evidence="10">
    <location>
        <begin position="73"/>
        <end position="260"/>
    </location>
</feature>
<dbReference type="Pfam" id="PF00528">
    <property type="entry name" value="BPD_transp_1"/>
    <property type="match status" value="1"/>
</dbReference>
<evidence type="ECO:0000256" key="6">
    <source>
        <dbReference type="ARBA" id="ARBA00022970"/>
    </source>
</evidence>
<proteinExistence type="inferred from homology"/>
<keyword evidence="5 9" id="KW-0812">Transmembrane</keyword>
<dbReference type="InterPro" id="IPR010065">
    <property type="entry name" value="AA_ABC_transptr_permease_3TM"/>
</dbReference>
<dbReference type="NCBIfam" id="TIGR01726">
    <property type="entry name" value="HEQRo_perm_3TM"/>
    <property type="match status" value="1"/>
</dbReference>
<feature type="transmembrane region" description="Helical" evidence="9">
    <location>
        <begin position="142"/>
        <end position="164"/>
    </location>
</feature>
<reference evidence="12" key="1">
    <citation type="submission" date="2017-09" db="EMBL/GenBank/DDBJ databases">
        <title>The Reconstruction of 2,631 Draft Metagenome-Assembled Genomes from the Global Oceans.</title>
        <authorList>
            <person name="Tully B.J."/>
            <person name="Graham E.D."/>
            <person name="Heidelberg J.F."/>
        </authorList>
    </citation>
    <scope>NUCLEOTIDE SEQUENCE [LARGE SCALE GENOMIC DNA]</scope>
</reference>
<gene>
    <name evidence="11" type="ORF">CMN54_06290</name>
</gene>
<evidence type="ECO:0000313" key="11">
    <source>
        <dbReference type="EMBL" id="MAH63044.1"/>
    </source>
</evidence>